<evidence type="ECO:0000259" key="2">
    <source>
        <dbReference type="Pfam" id="PF09335"/>
    </source>
</evidence>
<keyword evidence="1" id="KW-0812">Transmembrane</keyword>
<dbReference type="Pfam" id="PF09335">
    <property type="entry name" value="VTT_dom"/>
    <property type="match status" value="1"/>
</dbReference>
<feature type="transmembrane region" description="Helical" evidence="1">
    <location>
        <begin position="45"/>
        <end position="66"/>
    </location>
</feature>
<feature type="transmembrane region" description="Helical" evidence="1">
    <location>
        <begin position="163"/>
        <end position="184"/>
    </location>
</feature>
<feature type="transmembrane region" description="Helical" evidence="1">
    <location>
        <begin position="16"/>
        <end position="39"/>
    </location>
</feature>
<reference evidence="3" key="1">
    <citation type="submission" date="2017-09" db="EMBL/GenBank/DDBJ databases">
        <title>Yangia sp. SAOS 153D whole genome sequencing.</title>
        <authorList>
            <person name="Verma A."/>
            <person name="Krishnamurthi S."/>
        </authorList>
    </citation>
    <scope>NUCLEOTIDE SEQUENCE [LARGE SCALE GENOMIC DNA]</scope>
    <source>
        <strain evidence="3">SAOS 153D</strain>
    </source>
</reference>
<accession>A0A2A3JRX4</accession>
<dbReference type="PANTHER" id="PTHR42709">
    <property type="entry name" value="ALKALINE PHOSPHATASE LIKE PROTEIN"/>
    <property type="match status" value="1"/>
</dbReference>
<keyword evidence="1" id="KW-0472">Membrane</keyword>
<keyword evidence="1" id="KW-1133">Transmembrane helix</keyword>
<organism evidence="3">
    <name type="scientific">Alloyangia mangrovi</name>
    <dbReference type="NCBI Taxonomy" id="1779329"/>
    <lineage>
        <taxon>Bacteria</taxon>
        <taxon>Pseudomonadati</taxon>
        <taxon>Pseudomonadota</taxon>
        <taxon>Alphaproteobacteria</taxon>
        <taxon>Rhodobacterales</taxon>
        <taxon>Roseobacteraceae</taxon>
        <taxon>Alloyangia</taxon>
    </lineage>
</organism>
<name>A0A2A3JRX4_9RHOB</name>
<protein>
    <recommendedName>
        <fullName evidence="2">VTT domain-containing protein</fullName>
    </recommendedName>
</protein>
<dbReference type="InterPro" id="IPR051311">
    <property type="entry name" value="DedA_domain"/>
</dbReference>
<gene>
    <name evidence="3" type="ORF">CLG85_21095</name>
</gene>
<dbReference type="InterPro" id="IPR032816">
    <property type="entry name" value="VTT_dom"/>
</dbReference>
<feature type="transmembrane region" description="Helical" evidence="1">
    <location>
        <begin position="131"/>
        <end position="151"/>
    </location>
</feature>
<evidence type="ECO:0000256" key="1">
    <source>
        <dbReference type="SAM" id="Phobius"/>
    </source>
</evidence>
<dbReference type="AlphaFoldDB" id="A0A2A3JRX4"/>
<comment type="caution">
    <text evidence="3">The sequence shown here is derived from an EMBL/GenBank/DDBJ whole genome shotgun (WGS) entry which is preliminary data.</text>
</comment>
<evidence type="ECO:0000313" key="3">
    <source>
        <dbReference type="EMBL" id="PBD17264.1"/>
    </source>
</evidence>
<sequence>MIGLETVTALIAKEGLAILAPIAMLEGPIVTVIAAWLASRGLLDIWSVTLVVIAADIAGDMLYYAIGRWGLNRLPQGWLMKMGLNRARLSALAGHFHHKGGRTLVIGKITHSAGAPILVAAGLARMSIWRFLWVNTLATIPKSLFFVALGYTLGSAYSQIDNWIARASLVLLGGLVVFGMGWVLRRGVKTGWKAGLKLGGRP</sequence>
<dbReference type="OrthoDB" id="9780918at2"/>
<feature type="domain" description="VTT" evidence="2">
    <location>
        <begin position="41"/>
        <end position="151"/>
    </location>
</feature>
<proteinExistence type="predicted"/>
<dbReference type="EMBL" id="NTHN01000413">
    <property type="protein sequence ID" value="PBD17264.1"/>
    <property type="molecule type" value="Genomic_DNA"/>
</dbReference>